<name>A0A5E8BX80_9ASCO</name>
<dbReference type="AlphaFoldDB" id="A0A5E8BX80"/>
<dbReference type="GO" id="GO:0005762">
    <property type="term" value="C:mitochondrial large ribosomal subunit"/>
    <property type="evidence" value="ECO:0007669"/>
    <property type="project" value="TreeGrafter"/>
</dbReference>
<dbReference type="EMBL" id="CABVLU010000003">
    <property type="protein sequence ID" value="VVT54107.1"/>
    <property type="molecule type" value="Genomic_DNA"/>
</dbReference>
<evidence type="ECO:0000313" key="1">
    <source>
        <dbReference type="EMBL" id="VVT54107.1"/>
    </source>
</evidence>
<dbReference type="PANTHER" id="PTHR28271">
    <property type="entry name" value="54S RIBOSOMAL PROTEIN L31, MITOCHONDRIAL"/>
    <property type="match status" value="1"/>
</dbReference>
<dbReference type="Proteomes" id="UP000398389">
    <property type="component" value="Unassembled WGS sequence"/>
</dbReference>
<keyword evidence="2" id="KW-1185">Reference proteome</keyword>
<accession>A0A5E8BX80</accession>
<dbReference type="OrthoDB" id="2332379at2759"/>
<reference evidence="1 2" key="1">
    <citation type="submission" date="2019-09" db="EMBL/GenBank/DDBJ databases">
        <authorList>
            <person name="Brejova B."/>
        </authorList>
    </citation>
    <scope>NUCLEOTIDE SEQUENCE [LARGE SCALE GENOMIC DNA]</scope>
</reference>
<dbReference type="RefSeq" id="XP_031854516.1">
    <property type="nucleotide sequence ID" value="XM_031998625.1"/>
</dbReference>
<evidence type="ECO:0008006" key="3">
    <source>
        <dbReference type="Google" id="ProtNLM"/>
    </source>
</evidence>
<organism evidence="1 2">
    <name type="scientific">Magnusiomyces paraingens</name>
    <dbReference type="NCBI Taxonomy" id="2606893"/>
    <lineage>
        <taxon>Eukaryota</taxon>
        <taxon>Fungi</taxon>
        <taxon>Dikarya</taxon>
        <taxon>Ascomycota</taxon>
        <taxon>Saccharomycotina</taxon>
        <taxon>Dipodascomycetes</taxon>
        <taxon>Dipodascales</taxon>
        <taxon>Dipodascaceae</taxon>
        <taxon>Magnusiomyces</taxon>
    </lineage>
</organism>
<dbReference type="GO" id="GO:0003735">
    <property type="term" value="F:structural constituent of ribosome"/>
    <property type="evidence" value="ECO:0007669"/>
    <property type="project" value="TreeGrafter"/>
</dbReference>
<dbReference type="Pfam" id="PF09784">
    <property type="entry name" value="L31"/>
    <property type="match status" value="1"/>
</dbReference>
<evidence type="ECO:0000313" key="2">
    <source>
        <dbReference type="Proteomes" id="UP000398389"/>
    </source>
</evidence>
<gene>
    <name evidence="1" type="ORF">SAPINGB_P003910</name>
</gene>
<protein>
    <recommendedName>
        <fullName evidence="3">54S ribosomal protein L31, mitochondrial</fullName>
    </recommendedName>
</protein>
<dbReference type="InterPro" id="IPR016340">
    <property type="entry name" value="Ribosomal_mL60"/>
</dbReference>
<proteinExistence type="predicted"/>
<dbReference type="GeneID" id="43582725"/>
<sequence>MFGRMFGPFRATMPALGGLLWKNPHTMSKFQKSRHRLRMRTVDAVLENLQKGLDAVNQRCLTLQKMISNTPKESDMLPRDKYWIFNKKSKGYRKSAHRQSKWTRITNRVPPEHF</sequence>
<dbReference type="PANTHER" id="PTHR28271:SF1">
    <property type="entry name" value="LARGE RIBOSOMAL SUBUNIT PROTEIN ML60"/>
    <property type="match status" value="1"/>
</dbReference>